<dbReference type="EMBL" id="OD033366">
    <property type="protein sequence ID" value="CAD7420577.1"/>
    <property type="molecule type" value="Genomic_DNA"/>
</dbReference>
<dbReference type="GO" id="GO:0042759">
    <property type="term" value="P:long-chain fatty acid biosynthetic process"/>
    <property type="evidence" value="ECO:0007669"/>
    <property type="project" value="TreeGrafter"/>
</dbReference>
<comment type="cofactor">
    <cofactor evidence="2">
        <name>Zn(2+)</name>
        <dbReference type="ChEBI" id="CHEBI:29105"/>
    </cofactor>
    <text evidence="2">Binds 1 zinc ion per subunit.</text>
</comment>
<dbReference type="GO" id="GO:0005576">
    <property type="term" value="C:extracellular region"/>
    <property type="evidence" value="ECO:0007669"/>
    <property type="project" value="TreeGrafter"/>
</dbReference>
<dbReference type="InterPro" id="IPR006823">
    <property type="entry name" value="Ceramidase_alk"/>
</dbReference>
<dbReference type="GO" id="GO:0046514">
    <property type="term" value="P:ceramide catabolic process"/>
    <property type="evidence" value="ECO:0007669"/>
    <property type="project" value="InterPro"/>
</dbReference>
<proteinExistence type="predicted"/>
<name>A0A7R9DTE0_TIMPO</name>
<reference evidence="4" key="1">
    <citation type="submission" date="2020-11" db="EMBL/GenBank/DDBJ databases">
        <authorList>
            <person name="Tran Van P."/>
        </authorList>
    </citation>
    <scope>NUCLEOTIDE SEQUENCE</scope>
</reference>
<dbReference type="PANTHER" id="PTHR12670">
    <property type="entry name" value="CERAMIDASE"/>
    <property type="match status" value="1"/>
</dbReference>
<dbReference type="GO" id="GO:0046512">
    <property type="term" value="P:sphingosine biosynthetic process"/>
    <property type="evidence" value="ECO:0007669"/>
    <property type="project" value="TreeGrafter"/>
</dbReference>
<keyword evidence="2" id="KW-0862">Zinc</keyword>
<dbReference type="GO" id="GO:0016020">
    <property type="term" value="C:membrane"/>
    <property type="evidence" value="ECO:0007669"/>
    <property type="project" value="GOC"/>
</dbReference>
<dbReference type="Pfam" id="PF04734">
    <property type="entry name" value="Ceramidase_alk"/>
    <property type="match status" value="1"/>
</dbReference>
<organism evidence="4">
    <name type="scientific">Timema poppense</name>
    <name type="common">Walking stick</name>
    <dbReference type="NCBI Taxonomy" id="170557"/>
    <lineage>
        <taxon>Eukaryota</taxon>
        <taxon>Metazoa</taxon>
        <taxon>Ecdysozoa</taxon>
        <taxon>Arthropoda</taxon>
        <taxon>Hexapoda</taxon>
        <taxon>Insecta</taxon>
        <taxon>Pterygota</taxon>
        <taxon>Neoptera</taxon>
        <taxon>Polyneoptera</taxon>
        <taxon>Phasmatodea</taxon>
        <taxon>Timematodea</taxon>
        <taxon>Timematoidea</taxon>
        <taxon>Timematidae</taxon>
        <taxon>Timema</taxon>
    </lineage>
</organism>
<feature type="binding site" evidence="2">
    <location>
        <position position="60"/>
    </location>
    <ligand>
        <name>Zn(2+)</name>
        <dbReference type="ChEBI" id="CHEBI:29105"/>
    </ligand>
</feature>
<dbReference type="GO" id="GO:0046872">
    <property type="term" value="F:metal ion binding"/>
    <property type="evidence" value="ECO:0007669"/>
    <property type="project" value="UniProtKB-KW"/>
</dbReference>
<dbReference type="GO" id="GO:0017040">
    <property type="term" value="F:N-acylsphingosine amidohydrolase activity"/>
    <property type="evidence" value="ECO:0007669"/>
    <property type="project" value="InterPro"/>
</dbReference>
<gene>
    <name evidence="4" type="ORF">TPSB3V08_LOCUS13992</name>
</gene>
<dbReference type="InterPro" id="IPR031329">
    <property type="entry name" value="NEUT/ALK_ceramidase_N"/>
</dbReference>
<evidence type="ECO:0000256" key="2">
    <source>
        <dbReference type="PIRSR" id="PIRSR606823-2"/>
    </source>
</evidence>
<dbReference type="AlphaFoldDB" id="A0A7R9DTE0"/>
<dbReference type="PANTHER" id="PTHR12670:SF1">
    <property type="entry name" value="NEUTRAL CERAMIDASE"/>
    <property type="match status" value="1"/>
</dbReference>
<sequence>MDSGAVQAVEGVGGVACASAEERYKGRLNSEAQQAVVLANLQKLYGGTYTEQNLLLSGTHTHSAPGGFMMDLLYDISTLGFLQETFDAYVDGITMSVRRAHENTRRGRIFINMGEVEGANINRSPTAYENNPETERRKYVHTGTRNNRPPLAGVW</sequence>
<feature type="domain" description="Neutral/alkaline non-lysosomal ceramidase N-terminal" evidence="3">
    <location>
        <begin position="32"/>
        <end position="141"/>
    </location>
</feature>
<accession>A0A7R9DTE0</accession>
<keyword evidence="2" id="KW-0479">Metal-binding</keyword>
<evidence type="ECO:0000256" key="1">
    <source>
        <dbReference type="ARBA" id="ARBA00019235"/>
    </source>
</evidence>
<protein>
    <recommendedName>
        <fullName evidence="1">Neutral ceramidase</fullName>
    </recommendedName>
</protein>
<evidence type="ECO:0000313" key="4">
    <source>
        <dbReference type="EMBL" id="CAD7420577.1"/>
    </source>
</evidence>
<evidence type="ECO:0000259" key="3">
    <source>
        <dbReference type="Pfam" id="PF04734"/>
    </source>
</evidence>